<dbReference type="Gene3D" id="3.40.1350.10">
    <property type="match status" value="1"/>
</dbReference>
<comment type="catalytic activity">
    <reaction evidence="3">
        <text>pretRNA = a 3'-half-tRNA molecule with a 5'-OH end + a 5'-half-tRNA molecule with a 2',3'-cyclic phosphate end + an intron with a 2',3'-cyclic phosphate and a 5'-hydroxyl terminus.</text>
        <dbReference type="EC" id="4.6.1.16"/>
    </reaction>
</comment>
<feature type="compositionally biased region" description="Polar residues" evidence="5">
    <location>
        <begin position="381"/>
        <end position="398"/>
    </location>
</feature>
<dbReference type="Pfam" id="PF01974">
    <property type="entry name" value="tRNA_int_endo"/>
    <property type="match status" value="1"/>
</dbReference>
<evidence type="ECO:0000256" key="5">
    <source>
        <dbReference type="SAM" id="MobiDB-lite"/>
    </source>
</evidence>
<keyword evidence="8" id="KW-1185">Reference proteome</keyword>
<evidence type="ECO:0000256" key="2">
    <source>
        <dbReference type="ARBA" id="ARBA00012573"/>
    </source>
</evidence>
<dbReference type="CDD" id="cd22363">
    <property type="entry name" value="tRNA-intron_lyase_C"/>
    <property type="match status" value="1"/>
</dbReference>
<dbReference type="GeneID" id="89940796"/>
<name>A0AAN6THX8_9PEZI</name>
<dbReference type="InterPro" id="IPR036167">
    <property type="entry name" value="tRNA_intron_Endo_cat-like_sf"/>
</dbReference>
<sequence>MAETATITTTPNGKHVSKIPGLVSPANVPGTVAESKAPTAAHPAPPPRTPLNQIYVLPAPIRTFPLPAFYPHNPVSLLHLAYVWLSQIFRPPPPEPSVVHVGVWDPETRSVHVKHPASIRALWEQGFYGKGSLSRSEPNWLKRELARRGSPEAKTVSELRTESRREERRLAKWERAKAELEAVERQRLAEAELHAAAAAQSKLNGDFNGHIWEPAESTALATKPNGSAHKTSGQLKAPVGPMELLSLPNSSAMLNGSTTKFTGQFMAPVGPMELLSLPNSSSKLNGTTVRLTGQFKAPVGPMELLSLPNSLSDLELKAPCEREIRADLLGSSVSSHNEPKLVNDDEHAVEASAHAHSSQLMHELFVNGDQPNGHINGVYSLASNSSLPTPTAEPSNGTKDIRKLEPPKRRKSVRFSPNVESTTFQHSDPPNTNHSPDVASKVDTPEPINGESISEPVPSKLSPITGPLSMETAYSSLDTTTNVSEVENKEHFQLSPEEAFFLVFSLGALSVVDPVTASPIPPEHLLRLFRSYSYFPPRSGGLRPDDPFLVNYAVYHHFRSLGWVPRHGIKFGVDWILYQRGPVFDHSEFGIMILPAFSDPAWAEFEHEVPKRSWSWLMGVNRVLSHVLKSLVLVYVDIPTPIVFEESMERGGIAAALKKYTIREVMVRRFSVNRNR</sequence>
<dbReference type="GO" id="GO:0000214">
    <property type="term" value="C:tRNA-intron endonuclease complex"/>
    <property type="evidence" value="ECO:0007669"/>
    <property type="project" value="TreeGrafter"/>
</dbReference>
<dbReference type="EMBL" id="MU853336">
    <property type="protein sequence ID" value="KAK4114763.1"/>
    <property type="molecule type" value="Genomic_DNA"/>
</dbReference>
<proteinExistence type="inferred from homology"/>
<dbReference type="PANTHER" id="PTHR21227:SF0">
    <property type="entry name" value="TRNA-SPLICING ENDONUCLEASE SUBUNIT SEN2"/>
    <property type="match status" value="1"/>
</dbReference>
<evidence type="ECO:0000256" key="1">
    <source>
        <dbReference type="ARBA" id="ARBA00008078"/>
    </source>
</evidence>
<dbReference type="FunFam" id="3.40.1350.10:FF:000007">
    <property type="entry name" value="tRNA-splicing endonuclease subunit Sen2"/>
    <property type="match status" value="1"/>
</dbReference>
<reference evidence="7" key="2">
    <citation type="submission" date="2023-05" db="EMBL/GenBank/DDBJ databases">
        <authorList>
            <consortium name="Lawrence Berkeley National Laboratory"/>
            <person name="Steindorff A."/>
            <person name="Hensen N."/>
            <person name="Bonometti L."/>
            <person name="Westerberg I."/>
            <person name="Brannstrom I.O."/>
            <person name="Guillou S."/>
            <person name="Cros-Aarteil S."/>
            <person name="Calhoun S."/>
            <person name="Haridas S."/>
            <person name="Kuo A."/>
            <person name="Mondo S."/>
            <person name="Pangilinan J."/>
            <person name="Riley R."/>
            <person name="Labutti K."/>
            <person name="Andreopoulos B."/>
            <person name="Lipzen A."/>
            <person name="Chen C."/>
            <person name="Yanf M."/>
            <person name="Daum C."/>
            <person name="Ng V."/>
            <person name="Clum A."/>
            <person name="Ohm R."/>
            <person name="Martin F."/>
            <person name="Silar P."/>
            <person name="Natvig D."/>
            <person name="Lalanne C."/>
            <person name="Gautier V."/>
            <person name="Ament-Velasquez S.L."/>
            <person name="Kruys A."/>
            <person name="Hutchinson M.I."/>
            <person name="Powell A.J."/>
            <person name="Barry K."/>
            <person name="Miller A.N."/>
            <person name="Grigoriev I.V."/>
            <person name="Debuchy R."/>
            <person name="Gladieux P."/>
            <person name="Thoren M.H."/>
            <person name="Johannesson H."/>
        </authorList>
    </citation>
    <scope>NUCLEOTIDE SEQUENCE</scope>
    <source>
        <strain evidence="7">CBS 508.74</strain>
    </source>
</reference>
<dbReference type="EC" id="4.6.1.16" evidence="2"/>
<dbReference type="AlphaFoldDB" id="A0AAN6THX8"/>
<dbReference type="GO" id="GO:0000213">
    <property type="term" value="F:tRNA-intron lyase activity"/>
    <property type="evidence" value="ECO:0007669"/>
    <property type="project" value="UniProtKB-EC"/>
</dbReference>
<evidence type="ECO:0000313" key="8">
    <source>
        <dbReference type="Proteomes" id="UP001302812"/>
    </source>
</evidence>
<keyword evidence="4" id="KW-0175">Coiled coil</keyword>
<dbReference type="RefSeq" id="XP_064672333.1">
    <property type="nucleotide sequence ID" value="XM_064816671.1"/>
</dbReference>
<evidence type="ECO:0000256" key="4">
    <source>
        <dbReference type="SAM" id="Coils"/>
    </source>
</evidence>
<gene>
    <name evidence="7" type="ORF">N656DRAFT_788190</name>
</gene>
<feature type="region of interest" description="Disordered" evidence="5">
    <location>
        <begin position="1"/>
        <end position="47"/>
    </location>
</feature>
<evidence type="ECO:0000259" key="6">
    <source>
        <dbReference type="Pfam" id="PF01974"/>
    </source>
</evidence>
<comment type="similarity">
    <text evidence="1">Belongs to the tRNA-intron endonuclease family.</text>
</comment>
<comment type="caution">
    <text evidence="7">The sequence shown here is derived from an EMBL/GenBank/DDBJ whole genome shotgun (WGS) entry which is preliminary data.</text>
</comment>
<dbReference type="Proteomes" id="UP001302812">
    <property type="component" value="Unassembled WGS sequence"/>
</dbReference>
<reference evidence="7" key="1">
    <citation type="journal article" date="2023" name="Mol. Phylogenet. Evol.">
        <title>Genome-scale phylogeny and comparative genomics of the fungal order Sordariales.</title>
        <authorList>
            <person name="Hensen N."/>
            <person name="Bonometti L."/>
            <person name="Westerberg I."/>
            <person name="Brannstrom I.O."/>
            <person name="Guillou S."/>
            <person name="Cros-Aarteil S."/>
            <person name="Calhoun S."/>
            <person name="Haridas S."/>
            <person name="Kuo A."/>
            <person name="Mondo S."/>
            <person name="Pangilinan J."/>
            <person name="Riley R."/>
            <person name="LaButti K."/>
            <person name="Andreopoulos B."/>
            <person name="Lipzen A."/>
            <person name="Chen C."/>
            <person name="Yan M."/>
            <person name="Daum C."/>
            <person name="Ng V."/>
            <person name="Clum A."/>
            <person name="Steindorff A."/>
            <person name="Ohm R.A."/>
            <person name="Martin F."/>
            <person name="Silar P."/>
            <person name="Natvig D.O."/>
            <person name="Lalanne C."/>
            <person name="Gautier V."/>
            <person name="Ament-Velasquez S.L."/>
            <person name="Kruys A."/>
            <person name="Hutchinson M.I."/>
            <person name="Powell A.J."/>
            <person name="Barry K."/>
            <person name="Miller A.N."/>
            <person name="Grigoriev I.V."/>
            <person name="Debuchy R."/>
            <person name="Gladieux P."/>
            <person name="Hiltunen Thoren M."/>
            <person name="Johannesson H."/>
        </authorList>
    </citation>
    <scope>NUCLEOTIDE SEQUENCE</scope>
    <source>
        <strain evidence="7">CBS 508.74</strain>
    </source>
</reference>
<feature type="compositionally biased region" description="Polar residues" evidence="5">
    <location>
        <begin position="418"/>
        <end position="435"/>
    </location>
</feature>
<organism evidence="7 8">
    <name type="scientific">Canariomyces notabilis</name>
    <dbReference type="NCBI Taxonomy" id="2074819"/>
    <lineage>
        <taxon>Eukaryota</taxon>
        <taxon>Fungi</taxon>
        <taxon>Dikarya</taxon>
        <taxon>Ascomycota</taxon>
        <taxon>Pezizomycotina</taxon>
        <taxon>Sordariomycetes</taxon>
        <taxon>Sordariomycetidae</taxon>
        <taxon>Sordariales</taxon>
        <taxon>Chaetomiaceae</taxon>
        <taxon>Canariomyces</taxon>
    </lineage>
</organism>
<dbReference type="GO" id="GO:0005737">
    <property type="term" value="C:cytoplasm"/>
    <property type="evidence" value="ECO:0007669"/>
    <property type="project" value="TreeGrafter"/>
</dbReference>
<evidence type="ECO:0000256" key="3">
    <source>
        <dbReference type="ARBA" id="ARBA00034031"/>
    </source>
</evidence>
<dbReference type="PANTHER" id="PTHR21227">
    <property type="entry name" value="TRNA-SPLICING ENDONUCLEASE SUBUNIT SEN2"/>
    <property type="match status" value="1"/>
</dbReference>
<accession>A0AAN6THX8</accession>
<feature type="coiled-coil region" evidence="4">
    <location>
        <begin position="156"/>
        <end position="183"/>
    </location>
</feature>
<dbReference type="GO" id="GO:0000379">
    <property type="term" value="P:tRNA-type intron splice site recognition and cleavage"/>
    <property type="evidence" value="ECO:0007669"/>
    <property type="project" value="TreeGrafter"/>
</dbReference>
<feature type="compositionally biased region" description="Polar residues" evidence="5">
    <location>
        <begin position="1"/>
        <end position="12"/>
    </location>
</feature>
<evidence type="ECO:0000313" key="7">
    <source>
        <dbReference type="EMBL" id="KAK4114763.1"/>
    </source>
</evidence>
<dbReference type="InterPro" id="IPR006677">
    <property type="entry name" value="tRNA_intron_Endonuc_cat-like"/>
</dbReference>
<dbReference type="InterPro" id="IPR006676">
    <property type="entry name" value="tRNA_splic"/>
</dbReference>
<dbReference type="SUPFAM" id="SSF53032">
    <property type="entry name" value="tRNA-intron endonuclease catalytic domain-like"/>
    <property type="match status" value="1"/>
</dbReference>
<feature type="region of interest" description="Disordered" evidence="5">
    <location>
        <begin position="376"/>
        <end position="462"/>
    </location>
</feature>
<dbReference type="InterPro" id="IPR011856">
    <property type="entry name" value="tRNA_endonuc-like_dom_sf"/>
</dbReference>
<feature type="domain" description="tRNA intron endonuclease catalytic" evidence="6">
    <location>
        <begin position="548"/>
        <end position="637"/>
    </location>
</feature>
<protein>
    <recommendedName>
        <fullName evidence="2">tRNA-intron lyase</fullName>
        <ecNumber evidence="2">4.6.1.16</ecNumber>
    </recommendedName>
</protein>
<dbReference type="GO" id="GO:0003676">
    <property type="term" value="F:nucleic acid binding"/>
    <property type="evidence" value="ECO:0007669"/>
    <property type="project" value="InterPro"/>
</dbReference>